<proteinExistence type="inferred from homology"/>
<dbReference type="SUPFAM" id="SSF54373">
    <property type="entry name" value="FAD-linked reductases, C-terminal domain"/>
    <property type="match status" value="1"/>
</dbReference>
<dbReference type="PANTHER" id="PTHR13789">
    <property type="entry name" value="MONOOXYGENASE"/>
    <property type="match status" value="1"/>
</dbReference>
<reference evidence="7 8" key="1">
    <citation type="submission" date="2016-05" db="EMBL/GenBank/DDBJ databases">
        <title>A degradative enzymes factory behind the ericoid mycorrhizal symbiosis.</title>
        <authorList>
            <consortium name="DOE Joint Genome Institute"/>
            <person name="Martino E."/>
            <person name="Morin E."/>
            <person name="Grelet G."/>
            <person name="Kuo A."/>
            <person name="Kohler A."/>
            <person name="Daghino S."/>
            <person name="Barry K."/>
            <person name="Choi C."/>
            <person name="Cichocki N."/>
            <person name="Clum A."/>
            <person name="Copeland A."/>
            <person name="Hainaut M."/>
            <person name="Haridas S."/>
            <person name="Labutti K."/>
            <person name="Lindquist E."/>
            <person name="Lipzen A."/>
            <person name="Khouja H.-R."/>
            <person name="Murat C."/>
            <person name="Ohm R."/>
            <person name="Olson A."/>
            <person name="Spatafora J."/>
            <person name="Veneault-Fourrey C."/>
            <person name="Henrissat B."/>
            <person name="Grigoriev I."/>
            <person name="Martin F."/>
            <person name="Perotto S."/>
        </authorList>
    </citation>
    <scope>NUCLEOTIDE SEQUENCE [LARGE SCALE GENOMIC DNA]</scope>
    <source>
        <strain evidence="7 8">UAMH 7357</strain>
    </source>
</reference>
<dbReference type="OrthoDB" id="16820at2759"/>
<dbReference type="SUPFAM" id="SSF51905">
    <property type="entry name" value="FAD/NAD(P)-binding domain"/>
    <property type="match status" value="1"/>
</dbReference>
<protein>
    <submittedName>
        <fullName evidence="7">Salicylate hydroxylase</fullName>
    </submittedName>
</protein>
<dbReference type="PRINTS" id="PR00420">
    <property type="entry name" value="RNGMNOXGNASE"/>
</dbReference>
<keyword evidence="2" id="KW-0285">Flavoprotein</keyword>
<dbReference type="AlphaFoldDB" id="A0A2J6QPM6"/>
<keyword evidence="8" id="KW-1185">Reference proteome</keyword>
<sequence>MGQPLKVIIVGAGLGGCATAMAMHYQGFEITIYEKVREFLRLGDSLGLGENALRLLKRWGLHDRLIEIGNKSEMMQIRRWHDGKILAQQPLMDMAGYIGHRGDYHEEFLRRVRELGIPINMGCNVIAYDEHEPSLTLSNGEVHKADVIIAADGIKSLAREIVLGFEDKPKSSGYACFRAYFKGAYLKEDPLCREFVEKECVNIWIGNDVHLVQNTLRDGDEFNWIITHKDTEDIKESWFQPGDMNEVRKLVSDVDPRIGAAVRKTKECLDWKICYRDPIPTWVSKSHKIVLLGDSCHAHLPTSAQGASQATESGAVLALCLKLAGKDNIPLATRVYEKMRFERVRKSQLNGEDVRDRWHNALKNLDDDVEIDPEDVKIKNRWLYPFDAEADTLQRWQKVSAQVSEELQAGHISTLFDAAPAVQTSQVH</sequence>
<evidence type="ECO:0000313" key="7">
    <source>
        <dbReference type="EMBL" id="PMD28215.1"/>
    </source>
</evidence>
<dbReference type="Pfam" id="PF01494">
    <property type="entry name" value="FAD_binding_3"/>
    <property type="match status" value="1"/>
</dbReference>
<dbReference type="PANTHER" id="PTHR13789:SF236">
    <property type="entry name" value="MONOOXYGENASE, PUTATIVE (AFU_ORTHOLOGUE AFUA_6G12060)-RELATED"/>
    <property type="match status" value="1"/>
</dbReference>
<gene>
    <name evidence="7" type="ORF">NA56DRAFT_675482</name>
</gene>
<keyword evidence="5" id="KW-0503">Monooxygenase</keyword>
<evidence type="ECO:0000256" key="1">
    <source>
        <dbReference type="ARBA" id="ARBA00007992"/>
    </source>
</evidence>
<dbReference type="InterPro" id="IPR050493">
    <property type="entry name" value="FAD-dep_Monooxygenase_BioMet"/>
</dbReference>
<accession>A0A2J6QPM6</accession>
<evidence type="ECO:0000256" key="3">
    <source>
        <dbReference type="ARBA" id="ARBA00022827"/>
    </source>
</evidence>
<dbReference type="EMBL" id="KZ613464">
    <property type="protein sequence ID" value="PMD28215.1"/>
    <property type="molecule type" value="Genomic_DNA"/>
</dbReference>
<organism evidence="7 8">
    <name type="scientific">Hyaloscypha hepaticicola</name>
    <dbReference type="NCBI Taxonomy" id="2082293"/>
    <lineage>
        <taxon>Eukaryota</taxon>
        <taxon>Fungi</taxon>
        <taxon>Dikarya</taxon>
        <taxon>Ascomycota</taxon>
        <taxon>Pezizomycotina</taxon>
        <taxon>Leotiomycetes</taxon>
        <taxon>Helotiales</taxon>
        <taxon>Hyaloscyphaceae</taxon>
        <taxon>Hyaloscypha</taxon>
    </lineage>
</organism>
<evidence type="ECO:0000256" key="5">
    <source>
        <dbReference type="ARBA" id="ARBA00023033"/>
    </source>
</evidence>
<dbReference type="STRING" id="1745343.A0A2J6QPM6"/>
<dbReference type="Proteomes" id="UP000235672">
    <property type="component" value="Unassembled WGS sequence"/>
</dbReference>
<dbReference type="GO" id="GO:0004497">
    <property type="term" value="F:monooxygenase activity"/>
    <property type="evidence" value="ECO:0007669"/>
    <property type="project" value="UniProtKB-KW"/>
</dbReference>
<evidence type="ECO:0000259" key="6">
    <source>
        <dbReference type="Pfam" id="PF01494"/>
    </source>
</evidence>
<dbReference type="InterPro" id="IPR036188">
    <property type="entry name" value="FAD/NAD-bd_sf"/>
</dbReference>
<dbReference type="InterPro" id="IPR002938">
    <property type="entry name" value="FAD-bd"/>
</dbReference>
<dbReference type="GO" id="GO:0071949">
    <property type="term" value="F:FAD binding"/>
    <property type="evidence" value="ECO:0007669"/>
    <property type="project" value="InterPro"/>
</dbReference>
<feature type="domain" description="FAD-binding" evidence="6">
    <location>
        <begin position="6"/>
        <end position="315"/>
    </location>
</feature>
<evidence type="ECO:0000313" key="8">
    <source>
        <dbReference type="Proteomes" id="UP000235672"/>
    </source>
</evidence>
<dbReference type="Gene3D" id="3.50.50.60">
    <property type="entry name" value="FAD/NAD(P)-binding domain"/>
    <property type="match status" value="1"/>
</dbReference>
<keyword evidence="3" id="KW-0274">FAD</keyword>
<keyword evidence="4" id="KW-0560">Oxidoreductase</keyword>
<name>A0A2J6QPM6_9HELO</name>
<evidence type="ECO:0000256" key="2">
    <source>
        <dbReference type="ARBA" id="ARBA00022630"/>
    </source>
</evidence>
<comment type="similarity">
    <text evidence="1">Belongs to the paxM FAD-dependent monooxygenase family.</text>
</comment>
<dbReference type="PROSITE" id="PS51257">
    <property type="entry name" value="PROKAR_LIPOPROTEIN"/>
    <property type="match status" value="1"/>
</dbReference>
<evidence type="ECO:0000256" key="4">
    <source>
        <dbReference type="ARBA" id="ARBA00023002"/>
    </source>
</evidence>